<feature type="compositionally biased region" description="Basic and acidic residues" evidence="2">
    <location>
        <begin position="1101"/>
        <end position="1110"/>
    </location>
</feature>
<feature type="compositionally biased region" description="Low complexity" evidence="2">
    <location>
        <begin position="2105"/>
        <end position="2126"/>
    </location>
</feature>
<feature type="region of interest" description="Disordered" evidence="2">
    <location>
        <begin position="1410"/>
        <end position="1445"/>
    </location>
</feature>
<dbReference type="Gene3D" id="2.40.70.10">
    <property type="entry name" value="Acid Proteases"/>
    <property type="match status" value="1"/>
</dbReference>
<dbReference type="GO" id="GO:0016651">
    <property type="term" value="F:oxidoreductase activity, acting on NAD(P)H"/>
    <property type="evidence" value="ECO:0007669"/>
    <property type="project" value="InterPro"/>
</dbReference>
<feature type="region of interest" description="Disordered" evidence="2">
    <location>
        <begin position="982"/>
        <end position="1186"/>
    </location>
</feature>
<feature type="region of interest" description="Disordered" evidence="2">
    <location>
        <begin position="1487"/>
        <end position="1570"/>
    </location>
</feature>
<dbReference type="InterPro" id="IPR013149">
    <property type="entry name" value="ADH-like_C"/>
</dbReference>
<evidence type="ECO:0000256" key="2">
    <source>
        <dbReference type="SAM" id="MobiDB-lite"/>
    </source>
</evidence>
<reference evidence="4 5" key="1">
    <citation type="journal article" date="2019" name="New Phytol.">
        <title>Comparative genomics reveals unique wood-decay strategies and fruiting body development in the Schizophyllaceae.</title>
        <authorList>
            <person name="Almasi E."/>
            <person name="Sahu N."/>
            <person name="Krizsan K."/>
            <person name="Balint B."/>
            <person name="Kovacs G.M."/>
            <person name="Kiss B."/>
            <person name="Cseklye J."/>
            <person name="Drula E."/>
            <person name="Henrissat B."/>
            <person name="Nagy I."/>
            <person name="Chovatia M."/>
            <person name="Adam C."/>
            <person name="LaButti K."/>
            <person name="Lipzen A."/>
            <person name="Riley R."/>
            <person name="Grigoriev I.V."/>
            <person name="Nagy L.G."/>
        </authorList>
    </citation>
    <scope>NUCLEOTIDE SEQUENCE [LARGE SCALE GENOMIC DNA]</scope>
    <source>
        <strain evidence="4 5">NL-1724</strain>
    </source>
</reference>
<feature type="region of interest" description="Disordered" evidence="2">
    <location>
        <begin position="1835"/>
        <end position="2038"/>
    </location>
</feature>
<feature type="region of interest" description="Disordered" evidence="2">
    <location>
        <begin position="669"/>
        <end position="743"/>
    </location>
</feature>
<feature type="compositionally biased region" description="Basic and acidic residues" evidence="2">
    <location>
        <begin position="716"/>
        <end position="729"/>
    </location>
</feature>
<organism evidence="4 5">
    <name type="scientific">Schizophyllum amplum</name>
    <dbReference type="NCBI Taxonomy" id="97359"/>
    <lineage>
        <taxon>Eukaryota</taxon>
        <taxon>Fungi</taxon>
        <taxon>Dikarya</taxon>
        <taxon>Basidiomycota</taxon>
        <taxon>Agaricomycotina</taxon>
        <taxon>Agaricomycetes</taxon>
        <taxon>Agaricomycetidae</taxon>
        <taxon>Agaricales</taxon>
        <taxon>Schizophyllaceae</taxon>
        <taxon>Schizophyllum</taxon>
    </lineage>
</organism>
<feature type="region of interest" description="Disordered" evidence="2">
    <location>
        <begin position="938"/>
        <end position="969"/>
    </location>
</feature>
<evidence type="ECO:0000313" key="5">
    <source>
        <dbReference type="Proteomes" id="UP000320762"/>
    </source>
</evidence>
<keyword evidence="1" id="KW-0479">Metal-binding</keyword>
<feature type="region of interest" description="Disordered" evidence="2">
    <location>
        <begin position="433"/>
        <end position="466"/>
    </location>
</feature>
<feature type="compositionally biased region" description="Acidic residues" evidence="2">
    <location>
        <begin position="2146"/>
        <end position="2160"/>
    </location>
</feature>
<feature type="compositionally biased region" description="Basic and acidic residues" evidence="2">
    <location>
        <begin position="953"/>
        <end position="969"/>
    </location>
</feature>
<dbReference type="Pfam" id="PF00107">
    <property type="entry name" value="ADH_zinc_N"/>
    <property type="match status" value="1"/>
</dbReference>
<dbReference type="OrthoDB" id="3068589at2759"/>
<dbReference type="InterPro" id="IPR036291">
    <property type="entry name" value="NAD(P)-bd_dom_sf"/>
</dbReference>
<feature type="compositionally biased region" description="Basic and acidic residues" evidence="2">
    <location>
        <begin position="1150"/>
        <end position="1160"/>
    </location>
</feature>
<dbReference type="GO" id="GO:0008270">
    <property type="term" value="F:zinc ion binding"/>
    <property type="evidence" value="ECO:0007669"/>
    <property type="project" value="UniProtKB-KW"/>
</dbReference>
<feature type="compositionally biased region" description="Polar residues" evidence="2">
    <location>
        <begin position="1835"/>
        <end position="1845"/>
    </location>
</feature>
<feature type="region of interest" description="Disordered" evidence="2">
    <location>
        <begin position="2096"/>
        <end position="2190"/>
    </location>
</feature>
<comment type="caution">
    <text evidence="4">The sequence shown here is derived from an EMBL/GenBank/DDBJ whole genome shotgun (WGS) entry which is preliminary data.</text>
</comment>
<feature type="region of interest" description="Disordered" evidence="2">
    <location>
        <begin position="1658"/>
        <end position="1680"/>
    </location>
</feature>
<feature type="compositionally biased region" description="Basic and acidic residues" evidence="2">
    <location>
        <begin position="985"/>
        <end position="1003"/>
    </location>
</feature>
<dbReference type="SUPFAM" id="SSF50129">
    <property type="entry name" value="GroES-like"/>
    <property type="match status" value="1"/>
</dbReference>
<dbReference type="PANTHER" id="PTHR45348">
    <property type="entry name" value="HYPOTHETICAL OXIDOREDUCTASE (EUROFUNG)"/>
    <property type="match status" value="1"/>
</dbReference>
<dbReference type="SUPFAM" id="SSF51735">
    <property type="entry name" value="NAD(P)-binding Rossmann-fold domains"/>
    <property type="match status" value="1"/>
</dbReference>
<dbReference type="InterPro" id="IPR047122">
    <property type="entry name" value="Trans-enoyl_RdTase-like"/>
</dbReference>
<feature type="compositionally biased region" description="Acidic residues" evidence="2">
    <location>
        <begin position="939"/>
        <end position="952"/>
    </location>
</feature>
<feature type="compositionally biased region" description="Acidic residues" evidence="2">
    <location>
        <begin position="677"/>
        <end position="694"/>
    </location>
</feature>
<gene>
    <name evidence="4" type="ORF">BD626DRAFT_625600</name>
</gene>
<dbReference type="CDD" id="cd08249">
    <property type="entry name" value="enoyl_reductase_like"/>
    <property type="match status" value="1"/>
</dbReference>
<dbReference type="InterPro" id="IPR011032">
    <property type="entry name" value="GroES-like_sf"/>
</dbReference>
<dbReference type="Proteomes" id="UP000320762">
    <property type="component" value="Unassembled WGS sequence"/>
</dbReference>
<dbReference type="Pfam" id="PF08240">
    <property type="entry name" value="ADH_N"/>
    <property type="match status" value="1"/>
</dbReference>
<feature type="region of interest" description="Disordered" evidence="2">
    <location>
        <begin position="1795"/>
        <end position="1821"/>
    </location>
</feature>
<feature type="compositionally biased region" description="Basic and acidic residues" evidence="2">
    <location>
        <begin position="1035"/>
        <end position="1075"/>
    </location>
</feature>
<dbReference type="Gene3D" id="3.90.180.10">
    <property type="entry name" value="Medium-chain alcohol dehydrogenases, catalytic domain"/>
    <property type="match status" value="1"/>
</dbReference>
<dbReference type="InterPro" id="IPR001878">
    <property type="entry name" value="Znf_CCHC"/>
</dbReference>
<feature type="compositionally biased region" description="Basic residues" evidence="2">
    <location>
        <begin position="698"/>
        <end position="715"/>
    </location>
</feature>
<feature type="compositionally biased region" description="Basic and acidic residues" evidence="2">
    <location>
        <begin position="1019"/>
        <end position="1028"/>
    </location>
</feature>
<feature type="compositionally biased region" description="Polar residues" evidence="2">
    <location>
        <begin position="1079"/>
        <end position="1090"/>
    </location>
</feature>
<keyword evidence="5" id="KW-1185">Reference proteome</keyword>
<keyword evidence="1" id="KW-0862">Zinc</keyword>
<name>A0A550D048_9AGAR</name>
<dbReference type="InterPro" id="IPR021109">
    <property type="entry name" value="Peptidase_aspartic_dom_sf"/>
</dbReference>
<dbReference type="InterPro" id="IPR020843">
    <property type="entry name" value="ER"/>
</dbReference>
<dbReference type="InterPro" id="IPR013154">
    <property type="entry name" value="ADH-like_N"/>
</dbReference>
<feature type="compositionally biased region" description="Low complexity" evidence="2">
    <location>
        <begin position="1121"/>
        <end position="1130"/>
    </location>
</feature>
<feature type="compositionally biased region" description="Basic and acidic residues" evidence="2">
    <location>
        <begin position="1859"/>
        <end position="1871"/>
    </location>
</feature>
<dbReference type="PROSITE" id="PS50158">
    <property type="entry name" value="ZF_CCHC"/>
    <property type="match status" value="1"/>
</dbReference>
<dbReference type="Gene3D" id="3.40.50.720">
    <property type="entry name" value="NAD(P)-binding Rossmann-like Domain"/>
    <property type="match status" value="1"/>
</dbReference>
<proteinExistence type="predicted"/>
<dbReference type="STRING" id="97359.A0A550D048"/>
<evidence type="ECO:0000259" key="3">
    <source>
        <dbReference type="PROSITE" id="PS50158"/>
    </source>
</evidence>
<sequence>MSIPDTQTAVLVGATERHIAAVPVAKPGPNEVLIKNVVVASNPKDWKVSMFLYQGGEKYVEGNDVAGTIVAVGEGVTEFQLGERVAALSKLATKDNKYGAYQQYTVAPAATTFAIPSGITFEKAVTLPLAVMMAAIGLLARLGIPAPDTAEAASNVGKAIIINGAASAVGAFAVQLAKRAGLFVVGTAGASKDLAKKVGADVVIDYRDYKGDEILDALSSAVGGRPTPWVYDAVTQNGSPVLFARALDQIAKETNNTASLQLATVLQIPEDQLKQVPSTISVINTTVRTAYGEDADFATPFYRKISHWLVDTTNPFKVTRAKIMPGGLEDVAKGLELLKTGSVHGEKIVYRIVDTPAEELADATIIRSTAKTEVAHVTVMYSDAEPSVSIFNTARAVDLPPAQDPISRAHVSFLEGAKGDKWSGRFDMSDLRSALPPPSPLPRMRRSVERPDPLNSPPGVAGSTRRLTVLDLPPPGARNAPKTFHGRFDEVEGFLNHYEKLIQICNLSTGRERCQNLLPYCVPGVADFIRVSDSYLKSDWEGLKREISKWFNAEVARKRYKPIHVAAYVQKHRQEPLYNLTKWNKYYVGFKKRSGRLVSEKLMTRAKEAWYFRHGIHKDLWSKIQATLASLNPLHDPGIPYSIEDICAAADVRLKRENFDDMQEDADRFGIVHEEMPSDSDDDTDDESETDDSDREYRRRRKEKRRKAEKRRRTHKDKEGSKRRDKPEGSPEEVSTIVRQLNRLRPDDNAYPVIVFRNEQAGEPRKEDGAYVPPYARENRGETVERGMRGAPAAPRLPPPHLTDGLARLPPFPPSEPTCFGCRRPGHRVRDCEELNKLLRDNKAKRDLQSNRIVLMNDAPVRTYAGESLVQAIVRMTGADASTPASLYYDVQEPLANRVRSYFATVRENREEDSADESRYALDVNAQTLFSAYMREKEWEDGDSGEEEDSGDEREGCIEEESERMVEDERGEVYRLVRASMPAVRNDRMTTENRKEIMNEPVRRPGLRAAPPRQGVPNKFRDFKKNEPARPAAPRGERRERDAGWPQRPREPVQDKHPGDKQEAVSTGKKEDEAIGQHNGVSESTPQAPQTLGKAPPPAARMREKTERKPPFASNPFAMLPQQRPVNARPPRVRPEEGEPRTGNTSAESPEGRDRDKGAFEEIDEPGMRKRGPARVPPVVADNDPKSISSKMIGQLVTLSFEEAMSISPDFRNEVMNRIKPRSVPRGPATLAVAATKPEEDPEVYAVQLEEDNLIRLDLFCEGHKVRAIIDTGSQLNIMRAGLANELLAGKPLDTAATLYVSDREGKHFVNTEDALVRLYPHTEPSPHNDPLLEHGFNGIPTDAVTSADLERLLPQRTVPGGDGVHQCSIPMVAYADNGPTHPFTPTYAASSLPHSSRSAIVTPTWPNSWAEESRSFHPTSYLRTRSPTRDPPQQGLPPRPSDIFHPSVLGVFNHGPDTDLSVLQEQSLPVPYNSPNIRYETVDPRLLGNPVATNPPDPVSPVEHSASDLMSVDSPRWTPSSPTNSDLRRLYGSWDSSSSPPSGLLLEYPSEKAASSPASITMGDQPPDAATPILHETAEGDVSLSSTDAIPFPPPSAEEERDTNALVAAAAAQDRRLVLFLQALQSQPPPQPSLLFQSSPPGLAAGKMLPPPVKTAPPPPLRIGSGKPVKSKSKLHSSIGQRDGVLAALPAESDRHERTGADPQPKAHANAALVQLSSPLEGSGPVPPLDTPHPDTGIYHVPSKRPFPAGAGERFRSEERAAWERLVPQKIASSFKLVLSPRVVSPRRSLAATAERSLEEGQGDTHGGGRVALAPQLRSPGRYEKAFSPLATKLTESASSSLSTPERPRVFSLGWPFREQETPSPVKEDLPPQEDGGAPNSRPLTNGQASDVEMRELYRHSPSPPMFSQADLAELDDAEARPHPFHSVLPSAPPRSSTDFPGRDGECADPPSRLLGNEGDIAMPPPEDDDELTDRDAEGDTDEDGALTDRDAEGETDLEDYDDAYDEQEMGNGAREGGEQVTDDEDGIEGPECNTGEIDAATEQLRRLARRLHDHASDTFDAAVDIYRAAVRQAEHGEMAKTVDELRETLVSLSTQSLGNSEDVSSSPVSVSLSVGSMPSLEPVTPSTPSPPVSPIVFAPPSDCEALEPDESEELEPGEVQDSPPPDYAEVPLPVGEEDHRTPPPSSVRLPEVDEEMAIARVFHQALTHTLMARASIQEGHIDSEQTDQLLRDISRQLQETAGPILQQGRRRLTYIPTEDPGALQQQLAAQLGVVEVLVDKLEDFATRRLGRILEDPGFDMHVDAASFETLFRCVGLDASSDRLLEWWGSIFPEQVYRAPANLRSVTRGAVLHVHQPRNGNRPGVPFGLLGPNNPGHPSHRGDWGFLVRHAWPQIDAIRGALVSAIELAGALVTARGWGGDVKSSIRPEDALTPGVQPLLFSEEAQYLEGLGRLLHQRREPRLGHLLQIVSRREPPHISNYLRGLLRCGYLGGPVEEVCRAARERKDEVDSFFAKRKRHFWIKRWAPHCPESAQLQQELAEAVATEGREAGGVPRMGEHMDTSN</sequence>
<keyword evidence="1" id="KW-0863">Zinc-finger</keyword>
<evidence type="ECO:0000313" key="4">
    <source>
        <dbReference type="EMBL" id="TRM70415.1"/>
    </source>
</evidence>
<feature type="compositionally biased region" description="Acidic residues" evidence="2">
    <location>
        <begin position="1967"/>
        <end position="1987"/>
    </location>
</feature>
<dbReference type="SMART" id="SM00829">
    <property type="entry name" value="PKS_ER"/>
    <property type="match status" value="1"/>
</dbReference>
<feature type="compositionally biased region" description="Polar residues" evidence="2">
    <location>
        <begin position="1417"/>
        <end position="1426"/>
    </location>
</feature>
<dbReference type="GO" id="GO:0003676">
    <property type="term" value="F:nucleic acid binding"/>
    <property type="evidence" value="ECO:0007669"/>
    <property type="project" value="InterPro"/>
</dbReference>
<feature type="domain" description="CCHC-type" evidence="3">
    <location>
        <begin position="819"/>
        <end position="834"/>
    </location>
</feature>
<evidence type="ECO:0000256" key="1">
    <source>
        <dbReference type="PROSITE-ProRule" id="PRU00047"/>
    </source>
</evidence>
<dbReference type="EMBL" id="VDMD01000001">
    <property type="protein sequence ID" value="TRM70415.1"/>
    <property type="molecule type" value="Genomic_DNA"/>
</dbReference>
<feature type="compositionally biased region" description="Acidic residues" evidence="2">
    <location>
        <begin position="1995"/>
        <end position="2010"/>
    </location>
</feature>
<accession>A0A550D048</accession>
<feature type="compositionally biased region" description="Low complexity" evidence="2">
    <location>
        <begin position="1531"/>
        <end position="1549"/>
    </location>
</feature>
<dbReference type="PANTHER" id="PTHR45348:SF5">
    <property type="entry name" value="OXIDOREDUCTASE, PUTATIVE (AFU_ORTHOLOGUE AFUA_8G01420)-RELATED"/>
    <property type="match status" value="1"/>
</dbReference>
<protein>
    <recommendedName>
        <fullName evidence="3">CCHC-type domain-containing protein</fullName>
    </recommendedName>
</protein>